<organism evidence="2 3">
    <name type="scientific">Kipferlia bialata</name>
    <dbReference type="NCBI Taxonomy" id="797122"/>
    <lineage>
        <taxon>Eukaryota</taxon>
        <taxon>Metamonada</taxon>
        <taxon>Carpediemonas-like organisms</taxon>
        <taxon>Kipferlia</taxon>
    </lineage>
</organism>
<keyword evidence="3" id="KW-1185">Reference proteome</keyword>
<dbReference type="EMBL" id="BDIP01001674">
    <property type="protein sequence ID" value="GIQ84916.1"/>
    <property type="molecule type" value="Genomic_DNA"/>
</dbReference>
<dbReference type="Gene3D" id="3.90.1570.40">
    <property type="match status" value="1"/>
</dbReference>
<evidence type="ECO:0000259" key="1">
    <source>
        <dbReference type="Pfam" id="PF12134"/>
    </source>
</evidence>
<reference evidence="2 3" key="1">
    <citation type="journal article" date="2018" name="PLoS ONE">
        <title>The draft genome of Kipferlia bialata reveals reductive genome evolution in fornicate parasites.</title>
        <authorList>
            <person name="Tanifuji G."/>
            <person name="Takabayashi S."/>
            <person name="Kume K."/>
            <person name="Takagi M."/>
            <person name="Nakayama T."/>
            <person name="Kamikawa R."/>
            <person name="Inagaki Y."/>
            <person name="Hashimoto T."/>
        </authorList>
    </citation>
    <scope>NUCLEOTIDE SEQUENCE [LARGE SCALE GENOMIC DNA]</scope>
    <source>
        <strain evidence="2">NY0173</strain>
    </source>
</reference>
<dbReference type="GO" id="GO:0030620">
    <property type="term" value="F:U2 snRNA binding"/>
    <property type="evidence" value="ECO:0007669"/>
    <property type="project" value="TreeGrafter"/>
</dbReference>
<dbReference type="PANTHER" id="PTHR11140">
    <property type="entry name" value="PRE-MRNA SPLICING FACTOR PRP8"/>
    <property type="match status" value="1"/>
</dbReference>
<dbReference type="AlphaFoldDB" id="A0A9K3CXC4"/>
<protein>
    <submittedName>
        <fullName evidence="2">Pre-mRNA-processing-splicing factor 8</fullName>
    </submittedName>
</protein>
<dbReference type="InterPro" id="IPR027652">
    <property type="entry name" value="PRP8"/>
</dbReference>
<dbReference type="GO" id="GO:0097157">
    <property type="term" value="F:pre-mRNA intronic binding"/>
    <property type="evidence" value="ECO:0007669"/>
    <property type="project" value="TreeGrafter"/>
</dbReference>
<proteinExistence type="predicted"/>
<dbReference type="GO" id="GO:0017070">
    <property type="term" value="F:U6 snRNA binding"/>
    <property type="evidence" value="ECO:0007669"/>
    <property type="project" value="TreeGrafter"/>
</dbReference>
<comment type="caution">
    <text evidence="2">The sequence shown here is derived from an EMBL/GenBank/DDBJ whole genome shotgun (WGS) entry which is preliminary data.</text>
</comment>
<dbReference type="OrthoDB" id="1931567at2759"/>
<dbReference type="GO" id="GO:0030623">
    <property type="term" value="F:U5 snRNA binding"/>
    <property type="evidence" value="ECO:0007669"/>
    <property type="project" value="TreeGrafter"/>
</dbReference>
<dbReference type="SUPFAM" id="SSF53098">
    <property type="entry name" value="Ribonuclease H-like"/>
    <property type="match status" value="1"/>
</dbReference>
<dbReference type="InterPro" id="IPR012337">
    <property type="entry name" value="RNaseH-like_sf"/>
</dbReference>
<evidence type="ECO:0000313" key="2">
    <source>
        <dbReference type="EMBL" id="GIQ84916.1"/>
    </source>
</evidence>
<dbReference type="GO" id="GO:0030619">
    <property type="term" value="F:U1 snRNA binding"/>
    <property type="evidence" value="ECO:0007669"/>
    <property type="project" value="TreeGrafter"/>
</dbReference>
<dbReference type="Gene3D" id="3.30.420.230">
    <property type="match status" value="1"/>
</dbReference>
<name>A0A9K3CXC4_9EUKA</name>
<dbReference type="InterPro" id="IPR021983">
    <property type="entry name" value="PRP8_domainIV"/>
</dbReference>
<dbReference type="FunFam" id="3.90.1570.40:FF:000001">
    <property type="entry name" value="Pre-mRNA-processing-splicing factor 8"/>
    <property type="match status" value="1"/>
</dbReference>
<dbReference type="GO" id="GO:0005682">
    <property type="term" value="C:U5 snRNP"/>
    <property type="evidence" value="ECO:0007669"/>
    <property type="project" value="TreeGrafter"/>
</dbReference>
<dbReference type="PANTHER" id="PTHR11140:SF0">
    <property type="entry name" value="PRE-MRNA-PROCESSING-SPLICING FACTOR 8"/>
    <property type="match status" value="1"/>
</dbReference>
<feature type="domain" description="PRP8" evidence="1">
    <location>
        <begin position="168"/>
        <end position="273"/>
    </location>
</feature>
<feature type="non-terminal residue" evidence="2">
    <location>
        <position position="273"/>
    </location>
</feature>
<sequence length="273" mass="31269">MVCDQEVEALGIDRVQKEKIHPRKSYKMNSSCADLTLYSAYPWHYSQVSPADTEDDTYEEDTTDKIWIDVQLRWGDYDSHDTDRYVRARFLDFADVDNASLYPSHTGIMIAVDLAYNTYSAYGNWVPGLKRLVKAAMNKIMKANPGLYVLRERIRKALQLFSSEPTAPFLNAQNYTEMFGARRVLLVDDTNVYRVTVHRTHEGNAHSKATNGAAMFLEPLTGRTYVKVIHTDVWKGQKRKAQLSKWKTAEEVEAFLTALPVGERPHEIVATRK</sequence>
<dbReference type="InterPro" id="IPR043172">
    <property type="entry name" value="Prp8_domainIV_palm"/>
</dbReference>
<dbReference type="Proteomes" id="UP000265618">
    <property type="component" value="Unassembled WGS sequence"/>
</dbReference>
<gene>
    <name evidence="2" type="ORF">KIPB_006500</name>
</gene>
<dbReference type="Pfam" id="PF12134">
    <property type="entry name" value="PRP8_domainIV"/>
    <property type="match status" value="1"/>
</dbReference>
<evidence type="ECO:0000313" key="3">
    <source>
        <dbReference type="Proteomes" id="UP000265618"/>
    </source>
</evidence>
<accession>A0A9K3CXC4</accession>
<dbReference type="GO" id="GO:0000244">
    <property type="term" value="P:spliceosomal tri-snRNP complex assembly"/>
    <property type="evidence" value="ECO:0007669"/>
    <property type="project" value="TreeGrafter"/>
</dbReference>
<dbReference type="GO" id="GO:0071013">
    <property type="term" value="C:catalytic step 2 spliceosome"/>
    <property type="evidence" value="ECO:0007669"/>
    <property type="project" value="TreeGrafter"/>
</dbReference>